<dbReference type="EMBL" id="UINC01121619">
    <property type="protein sequence ID" value="SVC96912.1"/>
    <property type="molecule type" value="Genomic_DNA"/>
</dbReference>
<evidence type="ECO:0000256" key="3">
    <source>
        <dbReference type="ARBA" id="ARBA00001946"/>
    </source>
</evidence>
<feature type="domain" description="RNase H type-2" evidence="14">
    <location>
        <begin position="2"/>
        <end position="195"/>
    </location>
</feature>
<comment type="cofactor">
    <cofactor evidence="2">
        <name>Mn(2+)</name>
        <dbReference type="ChEBI" id="CHEBI:29035"/>
    </cofactor>
</comment>
<accession>A0A382RI59</accession>
<dbReference type="Gene3D" id="3.30.420.10">
    <property type="entry name" value="Ribonuclease H-like superfamily/Ribonuclease H"/>
    <property type="match status" value="1"/>
</dbReference>
<dbReference type="InterPro" id="IPR036397">
    <property type="entry name" value="RNaseH_sf"/>
</dbReference>
<dbReference type="EC" id="3.1.26.4" evidence="6"/>
<reference evidence="15" key="1">
    <citation type="submission" date="2018-05" db="EMBL/GenBank/DDBJ databases">
        <authorList>
            <person name="Lanie J.A."/>
            <person name="Ng W.-L."/>
            <person name="Kazmierczak K.M."/>
            <person name="Andrzejewski T.M."/>
            <person name="Davidsen T.M."/>
            <person name="Wayne K.J."/>
            <person name="Tettelin H."/>
            <person name="Glass J.I."/>
            <person name="Rusch D."/>
            <person name="Podicherti R."/>
            <person name="Tsui H.-C.T."/>
            <person name="Winkler M.E."/>
        </authorList>
    </citation>
    <scope>NUCLEOTIDE SEQUENCE</scope>
</reference>
<comment type="cofactor">
    <cofactor evidence="3">
        <name>Mg(2+)</name>
        <dbReference type="ChEBI" id="CHEBI:18420"/>
    </cofactor>
</comment>
<dbReference type="GO" id="GO:0046872">
    <property type="term" value="F:metal ion binding"/>
    <property type="evidence" value="ECO:0007669"/>
    <property type="project" value="UniProtKB-KW"/>
</dbReference>
<feature type="non-terminal residue" evidence="15">
    <location>
        <position position="1"/>
    </location>
</feature>
<evidence type="ECO:0000256" key="9">
    <source>
        <dbReference type="ARBA" id="ARBA00022722"/>
    </source>
</evidence>
<comment type="subcellular location">
    <subcellularLocation>
        <location evidence="4">Cytoplasm</location>
    </subcellularLocation>
</comment>
<dbReference type="NCBIfam" id="NF000595">
    <property type="entry name" value="PRK00015.1-3"/>
    <property type="match status" value="1"/>
</dbReference>
<evidence type="ECO:0000256" key="11">
    <source>
        <dbReference type="ARBA" id="ARBA00022759"/>
    </source>
</evidence>
<gene>
    <name evidence="15" type="ORF">METZ01_LOCUS349766</name>
</gene>
<evidence type="ECO:0000256" key="6">
    <source>
        <dbReference type="ARBA" id="ARBA00012180"/>
    </source>
</evidence>
<dbReference type="SUPFAM" id="SSF53098">
    <property type="entry name" value="Ribonuclease H-like"/>
    <property type="match status" value="1"/>
</dbReference>
<keyword evidence="10" id="KW-0479">Metal-binding</keyword>
<dbReference type="GO" id="GO:0032299">
    <property type="term" value="C:ribonuclease H2 complex"/>
    <property type="evidence" value="ECO:0007669"/>
    <property type="project" value="TreeGrafter"/>
</dbReference>
<dbReference type="GO" id="GO:0003723">
    <property type="term" value="F:RNA binding"/>
    <property type="evidence" value="ECO:0007669"/>
    <property type="project" value="InterPro"/>
</dbReference>
<dbReference type="PANTHER" id="PTHR10954:SF18">
    <property type="entry name" value="RIBONUCLEASE HII"/>
    <property type="match status" value="1"/>
</dbReference>
<comment type="catalytic activity">
    <reaction evidence="1">
        <text>Endonucleolytic cleavage to 5'-phosphomonoester.</text>
        <dbReference type="EC" id="3.1.26.4"/>
    </reaction>
</comment>
<name>A0A382RI59_9ZZZZ</name>
<evidence type="ECO:0000256" key="8">
    <source>
        <dbReference type="ARBA" id="ARBA00022490"/>
    </source>
</evidence>
<keyword evidence="9" id="KW-0540">Nuclease</keyword>
<comment type="similarity">
    <text evidence="5">Belongs to the RNase HII family.</text>
</comment>
<evidence type="ECO:0000313" key="15">
    <source>
        <dbReference type="EMBL" id="SVC96912.1"/>
    </source>
</evidence>
<evidence type="ECO:0000256" key="2">
    <source>
        <dbReference type="ARBA" id="ARBA00001936"/>
    </source>
</evidence>
<dbReference type="GO" id="GO:0005737">
    <property type="term" value="C:cytoplasm"/>
    <property type="evidence" value="ECO:0007669"/>
    <property type="project" value="UniProtKB-SubCell"/>
</dbReference>
<evidence type="ECO:0000256" key="5">
    <source>
        <dbReference type="ARBA" id="ARBA00007383"/>
    </source>
</evidence>
<keyword evidence="13" id="KW-0464">Manganese</keyword>
<dbReference type="InterPro" id="IPR001352">
    <property type="entry name" value="RNase_HII/HIII"/>
</dbReference>
<dbReference type="InterPro" id="IPR022898">
    <property type="entry name" value="RNase_HII"/>
</dbReference>
<sequence length="205" mass="22200">VPGIAGVDEAGRGSLAGPVVAAAVVLPPRCVIAGIRDSKLLSPHRRENLAEAIREQAIAWAIGTSDPREIDELNILQATLLAMHRALLELAISPDHVRIDGNRSPLFGDDCGWTTETVIGGDRICPLIGAASILAKVHRDELMINLHREYPEYGFNRHKGYPTAGHREALKRYGPCAQHRMSFRPVRVVGGAVVDSGLNNSIIKK</sequence>
<keyword evidence="8" id="KW-0963">Cytoplasm</keyword>
<evidence type="ECO:0000256" key="4">
    <source>
        <dbReference type="ARBA" id="ARBA00004496"/>
    </source>
</evidence>
<dbReference type="HAMAP" id="MF_00052_B">
    <property type="entry name" value="RNase_HII_B"/>
    <property type="match status" value="1"/>
</dbReference>
<dbReference type="CDD" id="cd07182">
    <property type="entry name" value="RNase_HII_bacteria_HII_like"/>
    <property type="match status" value="1"/>
</dbReference>
<dbReference type="GO" id="GO:0004523">
    <property type="term" value="F:RNA-DNA hybrid ribonuclease activity"/>
    <property type="evidence" value="ECO:0007669"/>
    <property type="project" value="UniProtKB-EC"/>
</dbReference>
<evidence type="ECO:0000259" key="14">
    <source>
        <dbReference type="PROSITE" id="PS51975"/>
    </source>
</evidence>
<protein>
    <recommendedName>
        <fullName evidence="7">Ribonuclease HII</fullName>
        <ecNumber evidence="6">3.1.26.4</ecNumber>
    </recommendedName>
</protein>
<keyword evidence="12" id="KW-0378">Hydrolase</keyword>
<dbReference type="PANTHER" id="PTHR10954">
    <property type="entry name" value="RIBONUCLEASE H2 SUBUNIT A"/>
    <property type="match status" value="1"/>
</dbReference>
<dbReference type="InterPro" id="IPR012337">
    <property type="entry name" value="RNaseH-like_sf"/>
</dbReference>
<evidence type="ECO:0000256" key="10">
    <source>
        <dbReference type="ARBA" id="ARBA00022723"/>
    </source>
</evidence>
<evidence type="ECO:0000256" key="1">
    <source>
        <dbReference type="ARBA" id="ARBA00000077"/>
    </source>
</evidence>
<evidence type="ECO:0000256" key="7">
    <source>
        <dbReference type="ARBA" id="ARBA00019179"/>
    </source>
</evidence>
<dbReference type="GO" id="GO:0043137">
    <property type="term" value="P:DNA replication, removal of RNA primer"/>
    <property type="evidence" value="ECO:0007669"/>
    <property type="project" value="TreeGrafter"/>
</dbReference>
<dbReference type="InterPro" id="IPR024567">
    <property type="entry name" value="RNase_HII/HIII_dom"/>
</dbReference>
<evidence type="ECO:0000256" key="13">
    <source>
        <dbReference type="ARBA" id="ARBA00023211"/>
    </source>
</evidence>
<dbReference type="GO" id="GO:0006298">
    <property type="term" value="P:mismatch repair"/>
    <property type="evidence" value="ECO:0007669"/>
    <property type="project" value="TreeGrafter"/>
</dbReference>
<organism evidence="15">
    <name type="scientific">marine metagenome</name>
    <dbReference type="NCBI Taxonomy" id="408172"/>
    <lineage>
        <taxon>unclassified sequences</taxon>
        <taxon>metagenomes</taxon>
        <taxon>ecological metagenomes</taxon>
    </lineage>
</organism>
<keyword evidence="11" id="KW-0255">Endonuclease</keyword>
<dbReference type="AlphaFoldDB" id="A0A382RI59"/>
<evidence type="ECO:0000256" key="12">
    <source>
        <dbReference type="ARBA" id="ARBA00022801"/>
    </source>
</evidence>
<dbReference type="PROSITE" id="PS51975">
    <property type="entry name" value="RNASE_H_2"/>
    <property type="match status" value="1"/>
</dbReference>
<dbReference type="Pfam" id="PF01351">
    <property type="entry name" value="RNase_HII"/>
    <property type="match status" value="1"/>
</dbReference>
<proteinExistence type="inferred from homology"/>